<protein>
    <submittedName>
        <fullName evidence="12">Type I secretion system permease/ATPase</fullName>
    </submittedName>
</protein>
<feature type="transmembrane region" description="Helical" evidence="8">
    <location>
        <begin position="147"/>
        <end position="172"/>
    </location>
</feature>
<dbReference type="SMART" id="SM00382">
    <property type="entry name" value="AAA"/>
    <property type="match status" value="1"/>
</dbReference>
<evidence type="ECO:0000256" key="4">
    <source>
        <dbReference type="ARBA" id="ARBA00022801"/>
    </source>
</evidence>
<dbReference type="EMBL" id="BAABFL010000445">
    <property type="protein sequence ID" value="GAA4651260.1"/>
    <property type="molecule type" value="Genomic_DNA"/>
</dbReference>
<dbReference type="InterPro" id="IPR036640">
    <property type="entry name" value="ABC1_TM_sf"/>
</dbReference>
<dbReference type="InterPro" id="IPR005074">
    <property type="entry name" value="Peptidase_C39"/>
</dbReference>
<evidence type="ECO:0000256" key="1">
    <source>
        <dbReference type="ARBA" id="ARBA00004651"/>
    </source>
</evidence>
<feature type="transmembrane region" description="Helical" evidence="8">
    <location>
        <begin position="287"/>
        <end position="304"/>
    </location>
</feature>
<evidence type="ECO:0000313" key="12">
    <source>
        <dbReference type="EMBL" id="GAA4651260.1"/>
    </source>
</evidence>
<proteinExistence type="predicted"/>
<dbReference type="SUPFAM" id="SSF90123">
    <property type="entry name" value="ABC transporter transmembrane region"/>
    <property type="match status" value="1"/>
</dbReference>
<keyword evidence="5" id="KW-0067">ATP-binding</keyword>
<evidence type="ECO:0000256" key="8">
    <source>
        <dbReference type="SAM" id="Phobius"/>
    </source>
</evidence>
<name>A0ABP8V890_9GAMM</name>
<dbReference type="PANTHER" id="PTHR43394">
    <property type="entry name" value="ATP-DEPENDENT PERMEASE MDL1, MITOCHONDRIAL"/>
    <property type="match status" value="1"/>
</dbReference>
<keyword evidence="7 8" id="KW-0472">Membrane</keyword>
<feature type="transmembrane region" description="Helical" evidence="8">
    <location>
        <begin position="184"/>
        <end position="204"/>
    </location>
</feature>
<evidence type="ECO:0000256" key="3">
    <source>
        <dbReference type="ARBA" id="ARBA00022741"/>
    </source>
</evidence>
<dbReference type="PANTHER" id="PTHR43394:SF1">
    <property type="entry name" value="ATP-BINDING CASSETTE SUB-FAMILY B MEMBER 10, MITOCHONDRIAL"/>
    <property type="match status" value="1"/>
</dbReference>
<gene>
    <name evidence="12" type="ORF">GCM10023116_35440</name>
</gene>
<comment type="subcellular location">
    <subcellularLocation>
        <location evidence="1">Cell membrane</location>
        <topology evidence="1">Multi-pass membrane protein</topology>
    </subcellularLocation>
</comment>
<dbReference type="Gene3D" id="1.20.1560.10">
    <property type="entry name" value="ABC transporter type 1, transmembrane domain"/>
    <property type="match status" value="1"/>
</dbReference>
<keyword evidence="2 8" id="KW-0812">Transmembrane</keyword>
<keyword evidence="13" id="KW-1185">Reference proteome</keyword>
<feature type="domain" description="ABC transmembrane type-1" evidence="10">
    <location>
        <begin position="150"/>
        <end position="426"/>
    </location>
</feature>
<evidence type="ECO:0000259" key="11">
    <source>
        <dbReference type="PROSITE" id="PS50990"/>
    </source>
</evidence>
<dbReference type="InterPro" id="IPR003439">
    <property type="entry name" value="ABC_transporter-like_ATP-bd"/>
</dbReference>
<dbReference type="Pfam" id="PF00664">
    <property type="entry name" value="ABC_membrane"/>
    <property type="match status" value="1"/>
</dbReference>
<evidence type="ECO:0000256" key="5">
    <source>
        <dbReference type="ARBA" id="ARBA00022840"/>
    </source>
</evidence>
<feature type="transmembrane region" description="Helical" evidence="8">
    <location>
        <begin position="401"/>
        <end position="423"/>
    </location>
</feature>
<reference evidence="13" key="1">
    <citation type="journal article" date="2019" name="Int. J. Syst. Evol. Microbiol.">
        <title>The Global Catalogue of Microorganisms (GCM) 10K type strain sequencing project: providing services to taxonomists for standard genome sequencing and annotation.</title>
        <authorList>
            <consortium name="The Broad Institute Genomics Platform"/>
            <consortium name="The Broad Institute Genome Sequencing Center for Infectious Disease"/>
            <person name="Wu L."/>
            <person name="Ma J."/>
        </authorList>
    </citation>
    <scope>NUCLEOTIDE SEQUENCE [LARGE SCALE GENOMIC DNA]</scope>
    <source>
        <strain evidence="13">JCM 17805</strain>
    </source>
</reference>
<dbReference type="InterPro" id="IPR039421">
    <property type="entry name" value="Type_1_exporter"/>
</dbReference>
<feature type="domain" description="Peptidase C39" evidence="11">
    <location>
        <begin position="7"/>
        <end position="118"/>
    </location>
</feature>
<evidence type="ECO:0000256" key="2">
    <source>
        <dbReference type="ARBA" id="ARBA00022692"/>
    </source>
</evidence>
<dbReference type="PROSITE" id="PS50893">
    <property type="entry name" value="ABC_TRANSPORTER_2"/>
    <property type="match status" value="1"/>
</dbReference>
<keyword evidence="6 8" id="KW-1133">Transmembrane helix</keyword>
<comment type="caution">
    <text evidence="12">The sequence shown here is derived from an EMBL/GenBank/DDBJ whole genome shotgun (WGS) entry which is preliminary data.</text>
</comment>
<feature type="domain" description="ABC transporter" evidence="9">
    <location>
        <begin position="461"/>
        <end position="697"/>
    </location>
</feature>
<sequence length="697" mass="77527">MLKFTLKESFLAICHYLGADVVKEDIDALTREGQDFDLRSLERAARYCGLSAVKSRRKLIDLSEDDLPCIVQLKKKHFMIITDFREGECFVASGRHNKGIWMPLERLDAVYSGVIYRFQEGSAEQQKNRSLMPAWFRSQMTELWPHYAQVLLATVMVNLLTLALPLFTNMVFDKLIPTFATDTLLTLSIGMVGVVVFDFILRWLRSYFVDDACRIIEKRSEQFILARLIQLKQSALPDSPGRITHAVENFARVKEFLSGTVLLSLLDVPFFILFTLVIALIAGVMALIPLGIALCLIPVTIYSYRRTRRHASQLTQANNAKTAYLYEISSELEAIKTLGARRKALARWRSLVTNSAGASLSSKQSNVLLNTLVTSATQCVVIGMLVLGVFQIHNGNISPGTLFACIILGSRAIAPLMNLAMAVNRLSFSIKALKEINELLGLTGEDDSSDKLNVPTLKGHIEFDKVSYRFSSSEPEVLRDINFTIKPGERVAILGASGSGKSTLVRLIQGLAEPTEGNILVDGHNLNHLNLDQYRSHCAVAPQKPSLFRGTLKSNLMLGKSSATTEQLDEACHAACLDGFVRQCSKGYSHPIQERGSNLSGGQKQSLCLARALLRHGRLLMLDEPTSAYDNYSETLFCQRLPNMLKENQTLILITHRHNLLQLVDRIIVMAEGRIIADGSRNRVLAELTQRPAASTM</sequence>
<dbReference type="SUPFAM" id="SSF52540">
    <property type="entry name" value="P-loop containing nucleoside triphosphate hydrolases"/>
    <property type="match status" value="1"/>
</dbReference>
<dbReference type="InterPro" id="IPR003593">
    <property type="entry name" value="AAA+_ATPase"/>
</dbReference>
<evidence type="ECO:0000313" key="13">
    <source>
        <dbReference type="Proteomes" id="UP001500604"/>
    </source>
</evidence>
<accession>A0ABP8V890</accession>
<evidence type="ECO:0000259" key="10">
    <source>
        <dbReference type="PROSITE" id="PS50929"/>
    </source>
</evidence>
<evidence type="ECO:0000259" key="9">
    <source>
        <dbReference type="PROSITE" id="PS50893"/>
    </source>
</evidence>
<evidence type="ECO:0000256" key="6">
    <source>
        <dbReference type="ARBA" id="ARBA00022989"/>
    </source>
</evidence>
<keyword evidence="4" id="KW-0378">Hydrolase</keyword>
<feature type="transmembrane region" description="Helical" evidence="8">
    <location>
        <begin position="367"/>
        <end position="389"/>
    </location>
</feature>
<dbReference type="Gene3D" id="3.40.50.300">
    <property type="entry name" value="P-loop containing nucleotide triphosphate hydrolases"/>
    <property type="match status" value="1"/>
</dbReference>
<dbReference type="PROSITE" id="PS50929">
    <property type="entry name" value="ABC_TM1F"/>
    <property type="match status" value="1"/>
</dbReference>
<keyword evidence="3" id="KW-0547">Nucleotide-binding</keyword>
<dbReference type="Proteomes" id="UP001500604">
    <property type="component" value="Unassembled WGS sequence"/>
</dbReference>
<organism evidence="12 13">
    <name type="scientific">Kistimonas scapharcae</name>
    <dbReference type="NCBI Taxonomy" id="1036133"/>
    <lineage>
        <taxon>Bacteria</taxon>
        <taxon>Pseudomonadati</taxon>
        <taxon>Pseudomonadota</taxon>
        <taxon>Gammaproteobacteria</taxon>
        <taxon>Oceanospirillales</taxon>
        <taxon>Endozoicomonadaceae</taxon>
        <taxon>Kistimonas</taxon>
    </lineage>
</organism>
<evidence type="ECO:0000256" key="7">
    <source>
        <dbReference type="ARBA" id="ARBA00023136"/>
    </source>
</evidence>
<feature type="transmembrane region" description="Helical" evidence="8">
    <location>
        <begin position="261"/>
        <end position="281"/>
    </location>
</feature>
<dbReference type="InterPro" id="IPR011527">
    <property type="entry name" value="ABC1_TM_dom"/>
</dbReference>
<dbReference type="Pfam" id="PF03412">
    <property type="entry name" value="Peptidase_C39"/>
    <property type="match status" value="1"/>
</dbReference>
<dbReference type="Gene3D" id="3.90.70.10">
    <property type="entry name" value="Cysteine proteinases"/>
    <property type="match status" value="1"/>
</dbReference>
<dbReference type="Pfam" id="PF00005">
    <property type="entry name" value="ABC_tran"/>
    <property type="match status" value="1"/>
</dbReference>
<dbReference type="RefSeq" id="WP_345197614.1">
    <property type="nucleotide sequence ID" value="NZ_BAABFL010000445.1"/>
</dbReference>
<dbReference type="PROSITE" id="PS50990">
    <property type="entry name" value="PEPTIDASE_C39"/>
    <property type="match status" value="1"/>
</dbReference>
<dbReference type="InterPro" id="IPR027417">
    <property type="entry name" value="P-loop_NTPase"/>
</dbReference>